<organism evidence="1 2">
    <name type="scientific">Ureaplasma ceti</name>
    <dbReference type="NCBI Taxonomy" id="3119530"/>
    <lineage>
        <taxon>Bacteria</taxon>
        <taxon>Bacillati</taxon>
        <taxon>Mycoplasmatota</taxon>
        <taxon>Mycoplasmoidales</taxon>
        <taxon>Mycoplasmoidaceae</taxon>
        <taxon>Ureaplasma</taxon>
    </lineage>
</organism>
<keyword evidence="2" id="KW-1185">Reference proteome</keyword>
<name>A0ABP9U904_9BACT</name>
<dbReference type="EMBL" id="BAABQM010000001">
    <property type="protein sequence ID" value="GAA5414341.1"/>
    <property type="molecule type" value="Genomic_DNA"/>
</dbReference>
<dbReference type="Proteomes" id="UP001449582">
    <property type="component" value="Unassembled WGS sequence"/>
</dbReference>
<evidence type="ECO:0000313" key="1">
    <source>
        <dbReference type="EMBL" id="GAA5414341.1"/>
    </source>
</evidence>
<sequence>MATRAEFFRSAFIDKKKAKKIRKIWIVEAKVIKINSKSVDVIVKDNGYFGKCNIKDISDFSVMNLGNIFKINFTYKFIVKAFNRETKIYSLNYKSLHPEQMKHKLRPVPTASHYRNLSFFLEEQIALYKAH</sequence>
<evidence type="ECO:0008006" key="3">
    <source>
        <dbReference type="Google" id="ProtNLM"/>
    </source>
</evidence>
<comment type="caution">
    <text evidence="1">The sequence shown here is derived from an EMBL/GenBank/DDBJ whole genome shotgun (WGS) entry which is preliminary data.</text>
</comment>
<dbReference type="RefSeq" id="WP_353289506.1">
    <property type="nucleotide sequence ID" value="NZ_BAABQM010000001.1"/>
</dbReference>
<dbReference type="SUPFAM" id="SSF50249">
    <property type="entry name" value="Nucleic acid-binding proteins"/>
    <property type="match status" value="1"/>
</dbReference>
<proteinExistence type="predicted"/>
<evidence type="ECO:0000313" key="2">
    <source>
        <dbReference type="Proteomes" id="UP001449582"/>
    </source>
</evidence>
<protein>
    <recommendedName>
        <fullName evidence="3">30S ribosomal protein S1</fullName>
    </recommendedName>
</protein>
<dbReference type="InterPro" id="IPR012340">
    <property type="entry name" value="NA-bd_OB-fold"/>
</dbReference>
<gene>
    <name evidence="1" type="ORF">UREOM_0520</name>
</gene>
<accession>A0ABP9U904</accession>
<reference evidence="1" key="1">
    <citation type="submission" date="2024-02" db="EMBL/GenBank/DDBJ databases">
        <title>Draft genome sequence of new strains in genus Ureaplasma.</title>
        <authorList>
            <person name="Nakajima Y."/>
            <person name="Segawa T."/>
        </authorList>
    </citation>
    <scope>NUCLEOTIDE SEQUENCE [LARGE SCALE GENOMIC DNA]</scope>
    <source>
        <strain evidence="1">OM1</strain>
    </source>
</reference>